<dbReference type="Proteomes" id="UP000314986">
    <property type="component" value="Unassembled WGS sequence"/>
</dbReference>
<name>A0A4W3JTB9_CALMI</name>
<comment type="function">
    <text evidence="14">Catalyzes the conversion of long-chain fatty acids to their active form acyl-CoAs for both synthesis of cellular lipids, and degradation via beta-oxidation.</text>
</comment>
<evidence type="ECO:0000313" key="17">
    <source>
        <dbReference type="Proteomes" id="UP000314986"/>
    </source>
</evidence>
<dbReference type="SUPFAM" id="SSF56801">
    <property type="entry name" value="Acetyl-CoA synthetase-like"/>
    <property type="match status" value="1"/>
</dbReference>
<reference evidence="17" key="2">
    <citation type="journal article" date="2007" name="PLoS Biol.">
        <title>Survey sequencing and comparative analysis of the elephant shark (Callorhinchus milii) genome.</title>
        <authorList>
            <person name="Venkatesh B."/>
            <person name="Kirkness E.F."/>
            <person name="Loh Y.H."/>
            <person name="Halpern A.L."/>
            <person name="Lee A.P."/>
            <person name="Johnson J."/>
            <person name="Dandona N."/>
            <person name="Viswanathan L.D."/>
            <person name="Tay A."/>
            <person name="Venter J.C."/>
            <person name="Strausberg R.L."/>
            <person name="Brenner S."/>
        </authorList>
    </citation>
    <scope>NUCLEOTIDE SEQUENCE [LARGE SCALE GENOMIC DNA]</scope>
</reference>
<sequence>LVTIFLGSEISGYSSEVPTATMETHELINHLRVPELWELRQYIRSLPTYTLMGIGAIAALVTYWYATRTKPPKPACDLSMQSIEVASGERARRSALLNSDDLLTRYYEDITTLYEVLKRGLRVSRNGPCLGSRKPNQPYEWMSYTEVSDKAEFLGSGLINQGCKATNDQFIGIFAQNRPEWVIVEQACYAYSMVVVPLYDTLGSEAISFILKQAEIAFVFCDTSIKAHSLLAGVERGQTPLLKVIIVMDPIGNDLQERGRNCGVKIVHFKEVELDLVLHLFQPPKPSDLAVVCFTSGTTGNPKGAMLTHGNIVSNLSAFLKVTEGHWVPLSTDIHLSFLPLAHMFERLVEAVVLCHGARIGFFQGDIRLLMDDLKALKPTVLPVVPRLLNRMFDKVHNQANGLIKRQVLEFAAWRKEAQLQNGIVCRDTIWDKLVFHKVQDNLGGRVKLMVTGAAPVSETVLTFLRAAIGCQFYEGYGQTECTAGCTMSIPGDWTAGHVGAPMPCNIIKLIDVEDMDYFAVKGEGEVCVKGPNVFKGYLKDPEKTAEALDADGWLRTGDIGKWLPNGTLKIIDRKKHIFKLAQGEYIAPEKIENVYVRSTPVAQVYVYGESLQACLVGIVVPDPETFSEWAQKTGVRGAYEELCKNQKVKQAVLEDMVALGKESGLKSFEQVKDIVLHPEMLTVQSGLLTPTFKAKRAELRKYFRSQLDELYANIKM</sequence>
<dbReference type="GO" id="GO:0005783">
    <property type="term" value="C:endoplasmic reticulum"/>
    <property type="evidence" value="ECO:0007669"/>
    <property type="project" value="TreeGrafter"/>
</dbReference>
<evidence type="ECO:0000256" key="9">
    <source>
        <dbReference type="ARBA" id="ARBA00024495"/>
    </source>
</evidence>
<evidence type="ECO:0000256" key="7">
    <source>
        <dbReference type="ARBA" id="ARBA00024469"/>
    </source>
</evidence>
<evidence type="ECO:0000256" key="4">
    <source>
        <dbReference type="ARBA" id="ARBA00022832"/>
    </source>
</evidence>
<keyword evidence="4 14" id="KW-0276">Fatty acid metabolism</keyword>
<feature type="domain" description="AMP-dependent synthetase/ligase" evidence="15">
    <location>
        <begin position="138"/>
        <end position="539"/>
    </location>
</feature>
<evidence type="ECO:0000256" key="11">
    <source>
        <dbReference type="ARBA" id="ARBA00024548"/>
    </source>
</evidence>
<keyword evidence="6 14" id="KW-0443">Lipid metabolism</keyword>
<reference evidence="16" key="5">
    <citation type="submission" date="2025-09" db="UniProtKB">
        <authorList>
            <consortium name="Ensembl"/>
        </authorList>
    </citation>
    <scope>IDENTIFICATION</scope>
</reference>
<evidence type="ECO:0000256" key="10">
    <source>
        <dbReference type="ARBA" id="ARBA00024532"/>
    </source>
</evidence>
<dbReference type="GO" id="GO:0047676">
    <property type="term" value="F:arachidonate-CoA ligase activity"/>
    <property type="evidence" value="ECO:0007669"/>
    <property type="project" value="UniProtKB-EC"/>
</dbReference>
<evidence type="ECO:0000256" key="3">
    <source>
        <dbReference type="ARBA" id="ARBA00022741"/>
    </source>
</evidence>
<comment type="catalytic activity">
    <reaction evidence="9">
        <text>12-hydroxy-(5Z,8Z,10E,14Z)-eicosatetraenoate + ATP + CoA = 12-hydroxy-(5Z,8Z,10E,14Z)-eicosatetraenoyl-CoA + AMP + diphosphate</text>
        <dbReference type="Rhea" id="RHEA:52112"/>
        <dbReference type="ChEBI" id="CHEBI:30616"/>
        <dbReference type="ChEBI" id="CHEBI:33019"/>
        <dbReference type="ChEBI" id="CHEBI:57287"/>
        <dbReference type="ChEBI" id="CHEBI:90718"/>
        <dbReference type="ChEBI" id="CHEBI:136408"/>
        <dbReference type="ChEBI" id="CHEBI:456215"/>
    </reaction>
    <physiologicalReaction direction="left-to-right" evidence="9">
        <dbReference type="Rhea" id="RHEA:52113"/>
    </physiologicalReaction>
</comment>
<dbReference type="STRING" id="7868.ENSCMIP00000035195"/>
<dbReference type="PANTHER" id="PTHR43272">
    <property type="entry name" value="LONG-CHAIN-FATTY-ACID--COA LIGASE"/>
    <property type="match status" value="1"/>
</dbReference>
<organism evidence="16 17">
    <name type="scientific">Callorhinchus milii</name>
    <name type="common">Ghost shark</name>
    <dbReference type="NCBI Taxonomy" id="7868"/>
    <lineage>
        <taxon>Eukaryota</taxon>
        <taxon>Metazoa</taxon>
        <taxon>Chordata</taxon>
        <taxon>Craniata</taxon>
        <taxon>Vertebrata</taxon>
        <taxon>Chondrichthyes</taxon>
        <taxon>Holocephali</taxon>
        <taxon>Chimaeriformes</taxon>
        <taxon>Callorhinchidae</taxon>
        <taxon>Callorhinchus</taxon>
    </lineage>
</organism>
<evidence type="ECO:0000256" key="2">
    <source>
        <dbReference type="ARBA" id="ARBA00022598"/>
    </source>
</evidence>
<dbReference type="InParanoid" id="A0A4W3JTB9"/>
<accession>A0A4W3JTB9</accession>
<comment type="catalytic activity">
    <reaction evidence="11">
        <text>(5Z,8Z,11Z,14Z)-eicosatetraenoate + ATP + CoA = (5Z,8Z,11Z,14Z)-eicosatetraenoyl-CoA + AMP + diphosphate</text>
        <dbReference type="Rhea" id="RHEA:19713"/>
        <dbReference type="ChEBI" id="CHEBI:30616"/>
        <dbReference type="ChEBI" id="CHEBI:32395"/>
        <dbReference type="ChEBI" id="CHEBI:33019"/>
        <dbReference type="ChEBI" id="CHEBI:57287"/>
        <dbReference type="ChEBI" id="CHEBI:57368"/>
        <dbReference type="ChEBI" id="CHEBI:456215"/>
        <dbReference type="EC" id="6.2.1.15"/>
    </reaction>
    <physiologicalReaction direction="left-to-right" evidence="11">
        <dbReference type="Rhea" id="RHEA:19714"/>
    </physiologicalReaction>
</comment>
<evidence type="ECO:0000256" key="6">
    <source>
        <dbReference type="ARBA" id="ARBA00023098"/>
    </source>
</evidence>
<evidence type="ECO:0000259" key="15">
    <source>
        <dbReference type="Pfam" id="PF00501"/>
    </source>
</evidence>
<comment type="catalytic activity">
    <reaction evidence="12">
        <text>(E)-hexadec-2-enoate + ATP + CoA = (2E)-hexadecenoyl-CoA + AMP + diphosphate</text>
        <dbReference type="Rhea" id="RHEA:36139"/>
        <dbReference type="ChEBI" id="CHEBI:30616"/>
        <dbReference type="ChEBI" id="CHEBI:33019"/>
        <dbReference type="ChEBI" id="CHEBI:57287"/>
        <dbReference type="ChEBI" id="CHEBI:61526"/>
        <dbReference type="ChEBI" id="CHEBI:72745"/>
        <dbReference type="ChEBI" id="CHEBI:456215"/>
    </reaction>
    <physiologicalReaction direction="left-to-right" evidence="12">
        <dbReference type="Rhea" id="RHEA:36140"/>
    </physiologicalReaction>
</comment>
<dbReference type="InterPro" id="IPR000873">
    <property type="entry name" value="AMP-dep_synth/lig_dom"/>
</dbReference>
<dbReference type="InterPro" id="IPR042099">
    <property type="entry name" value="ANL_N_sf"/>
</dbReference>
<comment type="catalytic activity">
    <reaction evidence="13">
        <text>hexadecanoate + ATP + CoA = hexadecanoyl-CoA + AMP + diphosphate</text>
        <dbReference type="Rhea" id="RHEA:30751"/>
        <dbReference type="ChEBI" id="CHEBI:7896"/>
        <dbReference type="ChEBI" id="CHEBI:30616"/>
        <dbReference type="ChEBI" id="CHEBI:33019"/>
        <dbReference type="ChEBI" id="CHEBI:57287"/>
        <dbReference type="ChEBI" id="CHEBI:57379"/>
        <dbReference type="ChEBI" id="CHEBI:456215"/>
    </reaction>
    <physiologicalReaction direction="left-to-right" evidence="13">
        <dbReference type="Rhea" id="RHEA:30752"/>
    </physiologicalReaction>
</comment>
<evidence type="ECO:0000256" key="13">
    <source>
        <dbReference type="ARBA" id="ARBA00049139"/>
    </source>
</evidence>
<gene>
    <name evidence="16" type="primary">acsl1a</name>
</gene>
<dbReference type="AlphaFoldDB" id="A0A4W3JTB9"/>
<dbReference type="Ensembl" id="ENSCMIT00000035719.1">
    <property type="protein sequence ID" value="ENSCMIP00000035195.1"/>
    <property type="gene ID" value="ENSCMIG00000014861.1"/>
</dbReference>
<dbReference type="PANTHER" id="PTHR43272:SF28">
    <property type="entry name" value="LONG-CHAIN-FATTY-ACID--COA LIGASE 1"/>
    <property type="match status" value="1"/>
</dbReference>
<dbReference type="InterPro" id="IPR045311">
    <property type="entry name" value="LC-FACS_euk"/>
</dbReference>
<keyword evidence="17" id="KW-1185">Reference proteome</keyword>
<comment type="catalytic activity">
    <reaction evidence="8">
        <text>a long-chain fatty acid + ATP + CoA = a long-chain fatty acyl-CoA + AMP + diphosphate</text>
        <dbReference type="Rhea" id="RHEA:15421"/>
        <dbReference type="ChEBI" id="CHEBI:30616"/>
        <dbReference type="ChEBI" id="CHEBI:33019"/>
        <dbReference type="ChEBI" id="CHEBI:57287"/>
        <dbReference type="ChEBI" id="CHEBI:57560"/>
        <dbReference type="ChEBI" id="CHEBI:83139"/>
        <dbReference type="ChEBI" id="CHEBI:456215"/>
        <dbReference type="EC" id="6.2.1.3"/>
    </reaction>
    <physiologicalReaction direction="left-to-right" evidence="8">
        <dbReference type="Rhea" id="RHEA:15422"/>
    </physiologicalReaction>
</comment>
<keyword evidence="2 14" id="KW-0436">Ligase</keyword>
<dbReference type="GO" id="GO:0005524">
    <property type="term" value="F:ATP binding"/>
    <property type="evidence" value="ECO:0007669"/>
    <property type="project" value="UniProtKB-KW"/>
</dbReference>
<dbReference type="Pfam" id="PF00501">
    <property type="entry name" value="AMP-binding"/>
    <property type="match status" value="1"/>
</dbReference>
<evidence type="ECO:0000256" key="8">
    <source>
        <dbReference type="ARBA" id="ARBA00024484"/>
    </source>
</evidence>
<evidence type="ECO:0000313" key="16">
    <source>
        <dbReference type="Ensembl" id="ENSCMIP00000035195.1"/>
    </source>
</evidence>
<reference evidence="17" key="3">
    <citation type="journal article" date="2014" name="Nature">
        <title>Elephant shark genome provides unique insights into gnathostome evolution.</title>
        <authorList>
            <consortium name="International Elephant Shark Genome Sequencing Consortium"/>
            <person name="Venkatesh B."/>
            <person name="Lee A.P."/>
            <person name="Ravi V."/>
            <person name="Maurya A.K."/>
            <person name="Lian M.M."/>
            <person name="Swann J.B."/>
            <person name="Ohta Y."/>
            <person name="Flajnik M.F."/>
            <person name="Sutoh Y."/>
            <person name="Kasahara M."/>
            <person name="Hoon S."/>
            <person name="Gangu V."/>
            <person name="Roy S.W."/>
            <person name="Irimia M."/>
            <person name="Korzh V."/>
            <person name="Kondrychyn I."/>
            <person name="Lim Z.W."/>
            <person name="Tay B.H."/>
            <person name="Tohari S."/>
            <person name="Kong K.W."/>
            <person name="Ho S."/>
            <person name="Lorente-Galdos B."/>
            <person name="Quilez J."/>
            <person name="Marques-Bonet T."/>
            <person name="Raney B.J."/>
            <person name="Ingham P.W."/>
            <person name="Tay A."/>
            <person name="Hillier L.W."/>
            <person name="Minx P."/>
            <person name="Boehm T."/>
            <person name="Wilson R.K."/>
            <person name="Brenner S."/>
            <person name="Warren W.C."/>
        </authorList>
    </citation>
    <scope>NUCLEOTIDE SEQUENCE [LARGE SCALE GENOMIC DNA]</scope>
</reference>
<dbReference type="OMA" id="WYHSIGL"/>
<dbReference type="PROSITE" id="PS00455">
    <property type="entry name" value="AMP_BINDING"/>
    <property type="match status" value="1"/>
</dbReference>
<reference evidence="16" key="4">
    <citation type="submission" date="2025-08" db="UniProtKB">
        <authorList>
            <consortium name="Ensembl"/>
        </authorList>
    </citation>
    <scope>IDENTIFICATION</scope>
</reference>
<dbReference type="EC" id="6.2.1.3" evidence="14"/>
<dbReference type="GeneTree" id="ENSGT00940000154508"/>
<dbReference type="CDD" id="cd05927">
    <property type="entry name" value="LC-FACS_euk"/>
    <property type="match status" value="1"/>
</dbReference>
<keyword evidence="5 14" id="KW-0067">ATP-binding</keyword>
<evidence type="ECO:0000256" key="12">
    <source>
        <dbReference type="ARBA" id="ARBA00024565"/>
    </source>
</evidence>
<dbReference type="GO" id="GO:0016020">
    <property type="term" value="C:membrane"/>
    <property type="evidence" value="ECO:0007669"/>
    <property type="project" value="TreeGrafter"/>
</dbReference>
<dbReference type="InterPro" id="IPR020845">
    <property type="entry name" value="AMP-binding_CS"/>
</dbReference>
<evidence type="ECO:0000256" key="14">
    <source>
        <dbReference type="RuleBase" id="RU369030"/>
    </source>
</evidence>
<comment type="catalytic activity">
    <reaction evidence="10">
        <text>15-hydroxy-(5Z,8Z,11Z,13E)-eicosatetraenoate + ATP + CoA = 15-hydroxy-(5Z,8Z,11Z,13E)-eicosatetraenoyl-CoA + AMP + diphosphate</text>
        <dbReference type="Rhea" id="RHEA:52116"/>
        <dbReference type="ChEBI" id="CHEBI:30616"/>
        <dbReference type="ChEBI" id="CHEBI:33019"/>
        <dbReference type="ChEBI" id="CHEBI:57287"/>
        <dbReference type="ChEBI" id="CHEBI:78832"/>
        <dbReference type="ChEBI" id="CHEBI:136409"/>
        <dbReference type="ChEBI" id="CHEBI:456215"/>
    </reaction>
    <physiologicalReaction direction="left-to-right" evidence="10">
        <dbReference type="Rhea" id="RHEA:52117"/>
    </physiologicalReaction>
</comment>
<evidence type="ECO:0000256" key="5">
    <source>
        <dbReference type="ARBA" id="ARBA00022840"/>
    </source>
</evidence>
<dbReference type="Gene3D" id="3.40.50.12780">
    <property type="entry name" value="N-terminal domain of ligase-like"/>
    <property type="match status" value="1"/>
</dbReference>
<protein>
    <recommendedName>
        <fullName evidence="14">Long-chain-fatty-acid--CoA ligase</fullName>
        <ecNumber evidence="14">6.2.1.3</ecNumber>
    </recommendedName>
</protein>
<comment type="similarity">
    <text evidence="1 14">Belongs to the ATP-dependent AMP-binding enzyme family.</text>
</comment>
<proteinExistence type="inferred from homology"/>
<comment type="catalytic activity">
    <reaction evidence="7">
        <text>5-hydroxy-(6E,8Z,11Z,14Z)-eicosatetraenoate + ATP + CoA = 5-hydroxy-(6E,8Z,11Z,14Z)-eicosatetraenoyl-CoA + AMP + diphosphate</text>
        <dbReference type="Rhea" id="RHEA:52108"/>
        <dbReference type="ChEBI" id="CHEBI:30616"/>
        <dbReference type="ChEBI" id="CHEBI:33019"/>
        <dbReference type="ChEBI" id="CHEBI:57287"/>
        <dbReference type="ChEBI" id="CHEBI:65341"/>
        <dbReference type="ChEBI" id="CHEBI:136407"/>
        <dbReference type="ChEBI" id="CHEBI:456215"/>
    </reaction>
    <physiologicalReaction direction="left-to-right" evidence="7">
        <dbReference type="Rhea" id="RHEA:52109"/>
    </physiologicalReaction>
</comment>
<keyword evidence="3 14" id="KW-0547">Nucleotide-binding</keyword>
<reference evidence="17" key="1">
    <citation type="journal article" date="2006" name="Science">
        <title>Ancient noncoding elements conserved in the human genome.</title>
        <authorList>
            <person name="Venkatesh B."/>
            <person name="Kirkness E.F."/>
            <person name="Loh Y.H."/>
            <person name="Halpern A.L."/>
            <person name="Lee A.P."/>
            <person name="Johnson J."/>
            <person name="Dandona N."/>
            <person name="Viswanathan L.D."/>
            <person name="Tay A."/>
            <person name="Venter J.C."/>
            <person name="Strausberg R.L."/>
            <person name="Brenner S."/>
        </authorList>
    </citation>
    <scope>NUCLEOTIDE SEQUENCE [LARGE SCALE GENOMIC DNA]</scope>
</reference>
<evidence type="ECO:0000256" key="1">
    <source>
        <dbReference type="ARBA" id="ARBA00006432"/>
    </source>
</evidence>